<feature type="compositionally biased region" description="Polar residues" evidence="1">
    <location>
        <begin position="247"/>
        <end position="301"/>
    </location>
</feature>
<dbReference type="Proteomes" id="UP000324800">
    <property type="component" value="Unassembled WGS sequence"/>
</dbReference>
<accession>A0A5J4X8H5</accession>
<protein>
    <submittedName>
        <fullName evidence="2">Uncharacterized protein</fullName>
    </submittedName>
</protein>
<evidence type="ECO:0000313" key="2">
    <source>
        <dbReference type="EMBL" id="KAA6403162.1"/>
    </source>
</evidence>
<feature type="compositionally biased region" description="Polar residues" evidence="1">
    <location>
        <begin position="1"/>
        <end position="19"/>
    </location>
</feature>
<evidence type="ECO:0000313" key="3">
    <source>
        <dbReference type="Proteomes" id="UP000324800"/>
    </source>
</evidence>
<dbReference type="AlphaFoldDB" id="A0A5J4X8H5"/>
<reference evidence="2 3" key="1">
    <citation type="submission" date="2019-03" db="EMBL/GenBank/DDBJ databases">
        <title>Single cell metagenomics reveals metabolic interactions within the superorganism composed of flagellate Streblomastix strix and complex community of Bacteroidetes bacteria on its surface.</title>
        <authorList>
            <person name="Treitli S.C."/>
            <person name="Kolisko M."/>
            <person name="Husnik F."/>
            <person name="Keeling P."/>
            <person name="Hampl V."/>
        </authorList>
    </citation>
    <scope>NUCLEOTIDE SEQUENCE [LARGE SCALE GENOMIC DNA]</scope>
    <source>
        <strain evidence="2">ST1C</strain>
    </source>
</reference>
<feature type="compositionally biased region" description="Polar residues" evidence="1">
    <location>
        <begin position="89"/>
        <end position="99"/>
    </location>
</feature>
<name>A0A5J4X8H5_9EUKA</name>
<sequence length="342" mass="35523">MAGKGPQNSNVTSSDNPLIQKQGPWAQGQNQRLDHADYQTGGRPGAVDRNSMPFGGGKKASDGSPATKGTASGGVEGHTSGGGADSFDTKYSNITSQDNPLGALLNKAKFGSVYEDQNDEDNWQDQGQNQRVGAGGAPIDRNSQPFGGGKQQSPGQGRGRGGGGKPIDPKYSNISSSDNPLAQTSGKTGWGGLYGDDMNYANDEGGGLVNQYQQQVRSGAVDRNSQPFGGGKQQQQQQSDGQGRGISKNTQPIDPKTSNITSQDNPLGQPTNWGSYANNKQGNTNASSNTNTPIDRNSQPFSGPKKVGAQQQSHSTAGRGKSDPKFSNVTSADSPFASGGGW</sequence>
<comment type="caution">
    <text evidence="2">The sequence shown here is derived from an EMBL/GenBank/DDBJ whole genome shotgun (WGS) entry which is preliminary data.</text>
</comment>
<feature type="compositionally biased region" description="Polar residues" evidence="1">
    <location>
        <begin position="172"/>
        <end position="187"/>
    </location>
</feature>
<dbReference type="EMBL" id="SNRW01000132">
    <property type="protein sequence ID" value="KAA6403162.1"/>
    <property type="molecule type" value="Genomic_DNA"/>
</dbReference>
<feature type="region of interest" description="Disordered" evidence="1">
    <location>
        <begin position="1"/>
        <end position="99"/>
    </location>
</feature>
<proteinExistence type="predicted"/>
<feature type="compositionally biased region" description="Gly residues" evidence="1">
    <location>
        <begin position="146"/>
        <end position="165"/>
    </location>
</feature>
<gene>
    <name evidence="2" type="ORF">EZS28_001316</name>
</gene>
<feature type="compositionally biased region" description="Gly residues" evidence="1">
    <location>
        <begin position="71"/>
        <end position="84"/>
    </location>
</feature>
<feature type="region of interest" description="Disordered" evidence="1">
    <location>
        <begin position="112"/>
        <end position="342"/>
    </location>
</feature>
<evidence type="ECO:0000256" key="1">
    <source>
        <dbReference type="SAM" id="MobiDB-lite"/>
    </source>
</evidence>
<organism evidence="2 3">
    <name type="scientific">Streblomastix strix</name>
    <dbReference type="NCBI Taxonomy" id="222440"/>
    <lineage>
        <taxon>Eukaryota</taxon>
        <taxon>Metamonada</taxon>
        <taxon>Preaxostyla</taxon>
        <taxon>Oxymonadida</taxon>
        <taxon>Streblomastigidae</taxon>
        <taxon>Streblomastix</taxon>
    </lineage>
</organism>